<keyword evidence="3" id="KW-1185">Reference proteome</keyword>
<feature type="region of interest" description="Disordered" evidence="1">
    <location>
        <begin position="14"/>
        <end position="40"/>
    </location>
</feature>
<dbReference type="EMBL" id="CP045096">
    <property type="protein sequence ID" value="QFQ99323.1"/>
    <property type="molecule type" value="Genomic_DNA"/>
</dbReference>
<reference evidence="2 3" key="1">
    <citation type="submission" date="2019-10" db="EMBL/GenBank/DDBJ databases">
        <title>Streptomyces sp. strain GY16 isolated from leaves of Broussonetia papyrifera.</title>
        <authorList>
            <person name="Mo P."/>
        </authorList>
    </citation>
    <scope>NUCLEOTIDE SEQUENCE [LARGE SCALE GENOMIC DNA]</scope>
    <source>
        <strain evidence="2 3">GY16</strain>
    </source>
</reference>
<evidence type="ECO:0000313" key="3">
    <source>
        <dbReference type="Proteomes" id="UP000327294"/>
    </source>
</evidence>
<dbReference type="AlphaFoldDB" id="A0A5P8K7N0"/>
<accession>A0A5P8K7N0</accession>
<organism evidence="2 3">
    <name type="scientific">Streptomyces phaeolivaceus</name>
    <dbReference type="NCBI Taxonomy" id="2653200"/>
    <lineage>
        <taxon>Bacteria</taxon>
        <taxon>Bacillati</taxon>
        <taxon>Actinomycetota</taxon>
        <taxon>Actinomycetes</taxon>
        <taxon>Kitasatosporales</taxon>
        <taxon>Streptomycetaceae</taxon>
        <taxon>Streptomyces</taxon>
    </lineage>
</organism>
<name>A0A5P8K7N0_9ACTN</name>
<evidence type="ECO:0000313" key="2">
    <source>
        <dbReference type="EMBL" id="QFQ99323.1"/>
    </source>
</evidence>
<protein>
    <submittedName>
        <fullName evidence="2">Uncharacterized protein</fullName>
    </submittedName>
</protein>
<gene>
    <name evidence="2" type="ORF">F9278_27815</name>
</gene>
<sequence>MPSPQGEAVLAHHRAPLISHHKDGSECPPSHKHTTSGKPLHPDCPGRHHFESVCTCGAWKLSGGVKTHVNDERKRHLATHRATELAEGPVMLRGLLRLDAS</sequence>
<proteinExistence type="predicted"/>
<evidence type="ECO:0000256" key="1">
    <source>
        <dbReference type="SAM" id="MobiDB-lite"/>
    </source>
</evidence>
<dbReference type="Proteomes" id="UP000327294">
    <property type="component" value="Chromosome"/>
</dbReference>
<dbReference type="KEGG" id="sphv:F9278_27815"/>